<dbReference type="EMBL" id="JANPWB010000005">
    <property type="protein sequence ID" value="KAJ1189406.1"/>
    <property type="molecule type" value="Genomic_DNA"/>
</dbReference>
<organism evidence="2 3">
    <name type="scientific">Pleurodeles waltl</name>
    <name type="common">Iberian ribbed newt</name>
    <dbReference type="NCBI Taxonomy" id="8319"/>
    <lineage>
        <taxon>Eukaryota</taxon>
        <taxon>Metazoa</taxon>
        <taxon>Chordata</taxon>
        <taxon>Craniata</taxon>
        <taxon>Vertebrata</taxon>
        <taxon>Euteleostomi</taxon>
        <taxon>Amphibia</taxon>
        <taxon>Batrachia</taxon>
        <taxon>Caudata</taxon>
        <taxon>Salamandroidea</taxon>
        <taxon>Salamandridae</taxon>
        <taxon>Pleurodelinae</taxon>
        <taxon>Pleurodeles</taxon>
    </lineage>
</organism>
<accession>A0AAV7UL41</accession>
<keyword evidence="3" id="KW-1185">Reference proteome</keyword>
<dbReference type="Proteomes" id="UP001066276">
    <property type="component" value="Chromosome 3_1"/>
</dbReference>
<gene>
    <name evidence="2" type="ORF">NDU88_006151</name>
</gene>
<dbReference type="AlphaFoldDB" id="A0AAV7UL41"/>
<evidence type="ECO:0000313" key="3">
    <source>
        <dbReference type="Proteomes" id="UP001066276"/>
    </source>
</evidence>
<comment type="caution">
    <text evidence="2">The sequence shown here is derived from an EMBL/GenBank/DDBJ whole genome shotgun (WGS) entry which is preliminary data.</text>
</comment>
<feature type="compositionally biased region" description="Basic and acidic residues" evidence="1">
    <location>
        <begin position="15"/>
        <end position="27"/>
    </location>
</feature>
<proteinExistence type="predicted"/>
<sequence length="68" mass="8004">MKTTGEWQSQFSDRNISKDGEAEAGEERLRPRHLWYWLVLAQKNTCEQNSTDGIDALGYQREWLYAKP</sequence>
<feature type="compositionally biased region" description="Polar residues" evidence="1">
    <location>
        <begin position="1"/>
        <end position="14"/>
    </location>
</feature>
<reference evidence="2" key="1">
    <citation type="journal article" date="2022" name="bioRxiv">
        <title>Sequencing and chromosome-scale assembly of the giantPleurodeles waltlgenome.</title>
        <authorList>
            <person name="Brown T."/>
            <person name="Elewa A."/>
            <person name="Iarovenko S."/>
            <person name="Subramanian E."/>
            <person name="Araus A.J."/>
            <person name="Petzold A."/>
            <person name="Susuki M."/>
            <person name="Suzuki K.-i.T."/>
            <person name="Hayashi T."/>
            <person name="Toyoda A."/>
            <person name="Oliveira C."/>
            <person name="Osipova E."/>
            <person name="Leigh N.D."/>
            <person name="Simon A."/>
            <person name="Yun M.H."/>
        </authorList>
    </citation>
    <scope>NUCLEOTIDE SEQUENCE</scope>
    <source>
        <strain evidence="2">20211129_DDA</strain>
        <tissue evidence="2">Liver</tissue>
    </source>
</reference>
<evidence type="ECO:0000256" key="1">
    <source>
        <dbReference type="SAM" id="MobiDB-lite"/>
    </source>
</evidence>
<evidence type="ECO:0000313" key="2">
    <source>
        <dbReference type="EMBL" id="KAJ1189406.1"/>
    </source>
</evidence>
<name>A0AAV7UL41_PLEWA</name>
<feature type="region of interest" description="Disordered" evidence="1">
    <location>
        <begin position="1"/>
        <end position="27"/>
    </location>
</feature>
<protein>
    <submittedName>
        <fullName evidence="2">Uncharacterized protein</fullName>
    </submittedName>
</protein>